<accession>A0A6M1LBT0</accession>
<keyword evidence="1" id="KW-0812">Transmembrane</keyword>
<dbReference type="EMBL" id="SAIY01000010">
    <property type="protein sequence ID" value="NGM15641.1"/>
    <property type="molecule type" value="Genomic_DNA"/>
</dbReference>
<evidence type="ECO:0000313" key="2">
    <source>
        <dbReference type="EMBL" id="NGM15641.1"/>
    </source>
</evidence>
<comment type="caution">
    <text evidence="2">The sequence shown here is derived from an EMBL/GenBank/DDBJ whole genome shotgun (WGS) entry which is preliminary data.</text>
</comment>
<name>A0A6M1LBT0_9ACTN</name>
<evidence type="ECO:0000256" key="1">
    <source>
        <dbReference type="SAM" id="Phobius"/>
    </source>
</evidence>
<reference evidence="2 3" key="1">
    <citation type="submission" date="2020-02" db="EMBL/GenBank/DDBJ databases">
        <title>Draft Genome Sequence of Verrucosispora sp. Strain CWR15, Isolated from Gulf of Mexico Sponge.</title>
        <authorList>
            <person name="Kennedy S.J."/>
            <person name="Cella E."/>
            <person name="Azarian T."/>
            <person name="Baker B.J."/>
            <person name="Shaw L.N."/>
        </authorList>
    </citation>
    <scope>NUCLEOTIDE SEQUENCE [LARGE SCALE GENOMIC DNA]</scope>
    <source>
        <strain evidence="2 3">CWR15</strain>
    </source>
</reference>
<sequence>MGDGPGRRADQPRQAAAADPDLPLTILDRAGSFWVTAAGLLLILAILTAMLAFHSVIARYVFAMAREAVLPTGLAGADSGARVSAPRGGSLAQTVTAAVVVAGFALAGADPVGQMFAWLSTLGALGLL</sequence>
<keyword evidence="1" id="KW-0472">Membrane</keyword>
<evidence type="ECO:0000313" key="3">
    <source>
        <dbReference type="Proteomes" id="UP000478148"/>
    </source>
</evidence>
<keyword evidence="1" id="KW-1133">Transmembrane helix</keyword>
<protein>
    <recommendedName>
        <fullName evidence="4">APC family permease</fullName>
    </recommendedName>
</protein>
<dbReference type="AlphaFoldDB" id="A0A6M1LBT0"/>
<keyword evidence="3" id="KW-1185">Reference proteome</keyword>
<evidence type="ECO:0008006" key="4">
    <source>
        <dbReference type="Google" id="ProtNLM"/>
    </source>
</evidence>
<proteinExistence type="predicted"/>
<feature type="transmembrane region" description="Helical" evidence="1">
    <location>
        <begin position="33"/>
        <end position="57"/>
    </location>
</feature>
<dbReference type="Gene3D" id="1.20.1740.10">
    <property type="entry name" value="Amino acid/polyamine transporter I"/>
    <property type="match status" value="1"/>
</dbReference>
<dbReference type="RefSeq" id="WP_164449485.1">
    <property type="nucleotide sequence ID" value="NZ_SAIY01000010.1"/>
</dbReference>
<dbReference type="Proteomes" id="UP000478148">
    <property type="component" value="Unassembled WGS sequence"/>
</dbReference>
<gene>
    <name evidence="2" type="ORF">ENC19_24900</name>
</gene>
<organism evidence="2 3">
    <name type="scientific">Verrucosispora sioxanthis</name>
    <dbReference type="NCBI Taxonomy" id="2499994"/>
    <lineage>
        <taxon>Bacteria</taxon>
        <taxon>Bacillati</taxon>
        <taxon>Actinomycetota</taxon>
        <taxon>Actinomycetes</taxon>
        <taxon>Micromonosporales</taxon>
        <taxon>Micromonosporaceae</taxon>
        <taxon>Micromonospora</taxon>
    </lineage>
</organism>